<dbReference type="EMBL" id="CAKMRJ010005745">
    <property type="protein sequence ID" value="CAH1454132.1"/>
    <property type="molecule type" value="Genomic_DNA"/>
</dbReference>
<protein>
    <submittedName>
        <fullName evidence="2">Uncharacterized protein</fullName>
    </submittedName>
</protein>
<name>A0AAU9PUR2_9ASTR</name>
<feature type="region of interest" description="Disordered" evidence="1">
    <location>
        <begin position="1"/>
        <end position="125"/>
    </location>
</feature>
<proteinExistence type="predicted"/>
<dbReference type="AlphaFoldDB" id="A0AAU9PUR2"/>
<feature type="compositionally biased region" description="Polar residues" evidence="1">
    <location>
        <begin position="14"/>
        <end position="24"/>
    </location>
</feature>
<keyword evidence="3" id="KW-1185">Reference proteome</keyword>
<evidence type="ECO:0000256" key="1">
    <source>
        <dbReference type="SAM" id="MobiDB-lite"/>
    </source>
</evidence>
<gene>
    <name evidence="2" type="ORF">LVIROSA_LOCUS39324</name>
</gene>
<evidence type="ECO:0000313" key="3">
    <source>
        <dbReference type="Proteomes" id="UP001157418"/>
    </source>
</evidence>
<accession>A0AAU9PUR2</accession>
<comment type="caution">
    <text evidence="2">The sequence shown here is derived from an EMBL/GenBank/DDBJ whole genome shotgun (WGS) entry which is preliminary data.</text>
</comment>
<evidence type="ECO:0000313" key="2">
    <source>
        <dbReference type="EMBL" id="CAH1454132.1"/>
    </source>
</evidence>
<sequence length="183" mass="19241">MKFFSHDAPADRCASSSPAASQIRPSAAPRPAVEPPASAPTDPVPDAVLNVANVQPAAAEEPVATTDSQSALPAHTVPVHSVNPGPLQVEKENSNKQTPDGFSGGFIRMSGIPSTDDSLSHPPGFSNINQRDNDLFSEGSFNTDSIEVESRKTIAVGGSIGLNLNSCSEHVKNTIQEERFNKI</sequence>
<dbReference type="Proteomes" id="UP001157418">
    <property type="component" value="Unassembled WGS sequence"/>
</dbReference>
<reference evidence="2 3" key="1">
    <citation type="submission" date="2022-01" db="EMBL/GenBank/DDBJ databases">
        <authorList>
            <person name="Xiong W."/>
            <person name="Schranz E."/>
        </authorList>
    </citation>
    <scope>NUCLEOTIDE SEQUENCE [LARGE SCALE GENOMIC DNA]</scope>
</reference>
<organism evidence="2 3">
    <name type="scientific">Lactuca virosa</name>
    <dbReference type="NCBI Taxonomy" id="75947"/>
    <lineage>
        <taxon>Eukaryota</taxon>
        <taxon>Viridiplantae</taxon>
        <taxon>Streptophyta</taxon>
        <taxon>Embryophyta</taxon>
        <taxon>Tracheophyta</taxon>
        <taxon>Spermatophyta</taxon>
        <taxon>Magnoliopsida</taxon>
        <taxon>eudicotyledons</taxon>
        <taxon>Gunneridae</taxon>
        <taxon>Pentapetalae</taxon>
        <taxon>asterids</taxon>
        <taxon>campanulids</taxon>
        <taxon>Asterales</taxon>
        <taxon>Asteraceae</taxon>
        <taxon>Cichorioideae</taxon>
        <taxon>Cichorieae</taxon>
        <taxon>Lactucinae</taxon>
        <taxon>Lactuca</taxon>
    </lineage>
</organism>
<feature type="compositionally biased region" description="Basic and acidic residues" evidence="1">
    <location>
        <begin position="1"/>
        <end position="10"/>
    </location>
</feature>